<feature type="transmembrane region" description="Helical" evidence="10">
    <location>
        <begin position="100"/>
        <end position="124"/>
    </location>
</feature>
<keyword evidence="4" id="KW-0633">Potassium transport</keyword>
<feature type="transmembrane region" description="Helical" evidence="10">
    <location>
        <begin position="258"/>
        <end position="277"/>
    </location>
</feature>
<protein>
    <submittedName>
        <fullName evidence="11">Potassium transporter TrkH</fullName>
    </submittedName>
</protein>
<evidence type="ECO:0000256" key="1">
    <source>
        <dbReference type="ARBA" id="ARBA00004651"/>
    </source>
</evidence>
<organism evidence="11">
    <name type="scientific">Rhodothermus marinus</name>
    <name type="common">Rhodothermus obamensis</name>
    <dbReference type="NCBI Taxonomy" id="29549"/>
    <lineage>
        <taxon>Bacteria</taxon>
        <taxon>Pseudomonadati</taxon>
        <taxon>Rhodothermota</taxon>
        <taxon>Rhodothermia</taxon>
        <taxon>Rhodothermales</taxon>
        <taxon>Rhodothermaceae</taxon>
        <taxon>Rhodothermus</taxon>
    </lineage>
</organism>
<feature type="transmembrane region" description="Helical" evidence="10">
    <location>
        <begin position="215"/>
        <end position="238"/>
    </location>
</feature>
<feature type="transmembrane region" description="Helical" evidence="10">
    <location>
        <begin position="155"/>
        <end position="176"/>
    </location>
</feature>
<feature type="transmembrane region" description="Helical" evidence="10">
    <location>
        <begin position="183"/>
        <end position="203"/>
    </location>
</feature>
<dbReference type="EMBL" id="DSGB01000006">
    <property type="protein sequence ID" value="HER96993.1"/>
    <property type="molecule type" value="Genomic_DNA"/>
</dbReference>
<name>A0A7V2B2C2_RHOMR</name>
<keyword evidence="9 10" id="KW-0472">Membrane</keyword>
<keyword evidence="2" id="KW-0813">Transport</keyword>
<dbReference type="InterPro" id="IPR003445">
    <property type="entry name" value="Cat_transpt"/>
</dbReference>
<dbReference type="GO" id="GO:0005886">
    <property type="term" value="C:plasma membrane"/>
    <property type="evidence" value="ECO:0007669"/>
    <property type="project" value="UniProtKB-SubCell"/>
</dbReference>
<evidence type="ECO:0000256" key="4">
    <source>
        <dbReference type="ARBA" id="ARBA00022538"/>
    </source>
</evidence>
<keyword evidence="7 10" id="KW-1133">Transmembrane helix</keyword>
<keyword evidence="5 10" id="KW-0812">Transmembrane</keyword>
<feature type="transmembrane region" description="Helical" evidence="10">
    <location>
        <begin position="440"/>
        <end position="462"/>
    </location>
</feature>
<evidence type="ECO:0000256" key="7">
    <source>
        <dbReference type="ARBA" id="ARBA00022989"/>
    </source>
</evidence>
<evidence type="ECO:0000313" key="11">
    <source>
        <dbReference type="EMBL" id="HER96993.1"/>
    </source>
</evidence>
<comment type="subcellular location">
    <subcellularLocation>
        <location evidence="1">Cell membrane</location>
        <topology evidence="1">Multi-pass membrane protein</topology>
    </subcellularLocation>
</comment>
<dbReference type="Pfam" id="PF02386">
    <property type="entry name" value="TrkH"/>
    <property type="match status" value="1"/>
</dbReference>
<keyword evidence="6" id="KW-0630">Potassium</keyword>
<evidence type="ECO:0000256" key="8">
    <source>
        <dbReference type="ARBA" id="ARBA00023065"/>
    </source>
</evidence>
<dbReference type="InterPro" id="IPR004772">
    <property type="entry name" value="TrkH"/>
</dbReference>
<keyword evidence="8" id="KW-0406">Ion transport</keyword>
<keyword evidence="3" id="KW-1003">Cell membrane</keyword>
<sequence>MSRLKQLVRLWGRAQEGDRWLADPRPKESFWRRLSPPQLFVGSFLLLILLGTIGLKTLPGLYTGTPLSWLDALFTATSAVCVTGLTVVDTATYFTPWGQAFILLLIQLGGLGIITFTTVLIVALGRRLSLRQQALAVSVAEAAPHVDYRQLARDVVRFTFLIEAIGALLLYLGFGLKLGWEAALWPAVFHAISAFCNAGFSVFSDSLTGFRTDPLVLVPVMLLIVAGGLGFLTLEELYLWRKSIRVRRRFRLSLHSRLVLVTTAALLAIGSVFFVVFEWHVTLRALPLEAKLLNSLFMSVTARTAGFNTIDYGQATEQTNVLTILLMFVGGSPGSTAGGVKTTTLALLVLLALSRLRGQEIPSCWSRSVPHEVVQRAVGLFVVAVAVLMLASFALTASEIEHGVSAPGGFLKYLFEAYSAFGTVGLSMGVTPSLTPTGRWIIILLMFIGRVGPLTFAAALVVRRRRTPQFRYAYEDVVVG</sequence>
<evidence type="ECO:0000256" key="10">
    <source>
        <dbReference type="SAM" id="Phobius"/>
    </source>
</evidence>
<dbReference type="GO" id="GO:0015379">
    <property type="term" value="F:potassium:chloride symporter activity"/>
    <property type="evidence" value="ECO:0007669"/>
    <property type="project" value="InterPro"/>
</dbReference>
<feature type="transmembrane region" description="Helical" evidence="10">
    <location>
        <begin position="39"/>
        <end position="55"/>
    </location>
</feature>
<feature type="transmembrane region" description="Helical" evidence="10">
    <location>
        <begin position="67"/>
        <end position="88"/>
    </location>
</feature>
<evidence type="ECO:0000256" key="3">
    <source>
        <dbReference type="ARBA" id="ARBA00022475"/>
    </source>
</evidence>
<evidence type="ECO:0000256" key="9">
    <source>
        <dbReference type="ARBA" id="ARBA00023136"/>
    </source>
</evidence>
<dbReference type="AlphaFoldDB" id="A0A7V2B2C2"/>
<dbReference type="PANTHER" id="PTHR32024:SF1">
    <property type="entry name" value="KTR SYSTEM POTASSIUM UPTAKE PROTEIN B"/>
    <property type="match status" value="1"/>
</dbReference>
<evidence type="ECO:0000256" key="6">
    <source>
        <dbReference type="ARBA" id="ARBA00022958"/>
    </source>
</evidence>
<accession>A0A7V2B2C2</accession>
<comment type="caution">
    <text evidence="11">The sequence shown here is derived from an EMBL/GenBank/DDBJ whole genome shotgun (WGS) entry which is preliminary data.</text>
</comment>
<feature type="transmembrane region" description="Helical" evidence="10">
    <location>
        <begin position="377"/>
        <end position="397"/>
    </location>
</feature>
<dbReference type="NCBIfam" id="TIGR00933">
    <property type="entry name" value="2a38"/>
    <property type="match status" value="1"/>
</dbReference>
<dbReference type="PANTHER" id="PTHR32024">
    <property type="entry name" value="TRK SYSTEM POTASSIUM UPTAKE PROTEIN TRKG-RELATED"/>
    <property type="match status" value="1"/>
</dbReference>
<gene>
    <name evidence="11" type="ORF">ENO59_10880</name>
</gene>
<reference evidence="11" key="1">
    <citation type="journal article" date="2020" name="mSystems">
        <title>Genome- and Community-Level Interaction Insights into Carbon Utilization and Element Cycling Functions of Hydrothermarchaeota in Hydrothermal Sediment.</title>
        <authorList>
            <person name="Zhou Z."/>
            <person name="Liu Y."/>
            <person name="Xu W."/>
            <person name="Pan J."/>
            <person name="Luo Z.H."/>
            <person name="Li M."/>
        </authorList>
    </citation>
    <scope>NUCLEOTIDE SEQUENCE [LARGE SCALE GENOMIC DNA]</scope>
    <source>
        <strain evidence="11">SpSt-143</strain>
    </source>
</reference>
<evidence type="ECO:0000256" key="2">
    <source>
        <dbReference type="ARBA" id="ARBA00022448"/>
    </source>
</evidence>
<evidence type="ECO:0000256" key="5">
    <source>
        <dbReference type="ARBA" id="ARBA00022692"/>
    </source>
</evidence>
<proteinExistence type="predicted"/>